<evidence type="ECO:0000256" key="4">
    <source>
        <dbReference type="ARBA" id="ARBA00022723"/>
    </source>
</evidence>
<feature type="active site" description="Proton donor/acceptor" evidence="7">
    <location>
        <position position="269"/>
    </location>
</feature>
<dbReference type="GO" id="GO:0004462">
    <property type="term" value="F:lactoylglutathione lyase activity"/>
    <property type="evidence" value="ECO:0007669"/>
    <property type="project" value="UniProtKB-UniRule"/>
</dbReference>
<dbReference type="PROSITE" id="PS00935">
    <property type="entry name" value="GLYOXALASE_I_2"/>
    <property type="match status" value="2"/>
</dbReference>
<dbReference type="InterPro" id="IPR004360">
    <property type="entry name" value="Glyas_Fos-R_dOase_dom"/>
</dbReference>
<gene>
    <name evidence="11" type="ORF">Naga_100597g2</name>
</gene>
<feature type="domain" description="VOC" evidence="10">
    <location>
        <begin position="124"/>
        <end position="273"/>
    </location>
</feature>
<organism evidence="11 12">
    <name type="scientific">Nannochloropsis gaditana</name>
    <dbReference type="NCBI Taxonomy" id="72520"/>
    <lineage>
        <taxon>Eukaryota</taxon>
        <taxon>Sar</taxon>
        <taxon>Stramenopiles</taxon>
        <taxon>Ochrophyta</taxon>
        <taxon>Eustigmatophyceae</taxon>
        <taxon>Eustigmatales</taxon>
        <taxon>Monodopsidaceae</taxon>
        <taxon>Nannochloropsis</taxon>
    </lineage>
</organism>
<dbReference type="SUPFAM" id="SSF54593">
    <property type="entry name" value="Glyoxalase/Bleomycin resistance protein/Dihydroxybiphenyl dioxygenase"/>
    <property type="match status" value="2"/>
</dbReference>
<dbReference type="PROSITE" id="PS00934">
    <property type="entry name" value="GLYOXALASE_I_1"/>
    <property type="match status" value="2"/>
</dbReference>
<evidence type="ECO:0000313" key="12">
    <source>
        <dbReference type="Proteomes" id="UP000019335"/>
    </source>
</evidence>
<dbReference type="InterPro" id="IPR004361">
    <property type="entry name" value="Glyoxalase_1"/>
</dbReference>
<evidence type="ECO:0000259" key="10">
    <source>
        <dbReference type="PROSITE" id="PS51819"/>
    </source>
</evidence>
<keyword evidence="5 8" id="KW-0862">Zinc</keyword>
<dbReference type="EC" id="4.4.1.5" evidence="3 9"/>
<dbReference type="AlphaFoldDB" id="W7T6X8"/>
<evidence type="ECO:0000256" key="5">
    <source>
        <dbReference type="ARBA" id="ARBA00022833"/>
    </source>
</evidence>
<reference evidence="11 12" key="1">
    <citation type="journal article" date="2014" name="Mol. Plant">
        <title>Chromosome Scale Genome Assembly and Transcriptome Profiling of Nannochloropsis gaditana in Nitrogen Depletion.</title>
        <authorList>
            <person name="Corteggiani Carpinelli E."/>
            <person name="Telatin A."/>
            <person name="Vitulo N."/>
            <person name="Forcato C."/>
            <person name="D'Angelo M."/>
            <person name="Schiavon R."/>
            <person name="Vezzi A."/>
            <person name="Giacometti G.M."/>
            <person name="Morosinotto T."/>
            <person name="Valle G."/>
        </authorList>
    </citation>
    <scope>NUCLEOTIDE SEQUENCE [LARGE SCALE GENOMIC DNA]</scope>
    <source>
        <strain evidence="11 12">B-31</strain>
    </source>
</reference>
<comment type="caution">
    <text evidence="11">The sequence shown here is derived from an EMBL/GenBank/DDBJ whole genome shotgun (WGS) entry which is preliminary data.</text>
</comment>
<dbReference type="PROSITE" id="PS51819">
    <property type="entry name" value="VOC"/>
    <property type="match status" value="2"/>
</dbReference>
<protein>
    <recommendedName>
        <fullName evidence="3 9">Lactoylglutathione lyase</fullName>
        <ecNumber evidence="3 9">4.4.1.5</ecNumber>
    </recommendedName>
    <alternativeName>
        <fullName evidence="9">Glyoxalase I</fullName>
    </alternativeName>
</protein>
<evidence type="ECO:0000256" key="2">
    <source>
        <dbReference type="ARBA" id="ARBA00010363"/>
    </source>
</evidence>
<comment type="cofactor">
    <cofactor evidence="8">
        <name>Zn(2+)</name>
        <dbReference type="ChEBI" id="CHEBI:29105"/>
    </cofactor>
    <text evidence="8">Binds 1 zinc ion per subunit. In the homodimer, two zinc ions are bound between subunits.</text>
</comment>
<dbReference type="Gene3D" id="3.10.180.10">
    <property type="entry name" value="2,3-Dihydroxybiphenyl 1,2-Dioxygenase, domain 1"/>
    <property type="match status" value="2"/>
</dbReference>
<evidence type="ECO:0000256" key="7">
    <source>
        <dbReference type="PIRSR" id="PIRSR604361-1"/>
    </source>
</evidence>
<feature type="domain" description="VOC" evidence="10">
    <location>
        <begin position="289"/>
        <end position="444"/>
    </location>
</feature>
<dbReference type="CDD" id="cd07233">
    <property type="entry name" value="GlxI_Zn"/>
    <property type="match status" value="2"/>
</dbReference>
<keyword evidence="6 9" id="KW-0456">Lyase</keyword>
<evidence type="ECO:0000313" key="11">
    <source>
        <dbReference type="EMBL" id="EWM22242.1"/>
    </source>
</evidence>
<dbReference type="InterPro" id="IPR018146">
    <property type="entry name" value="Glyoxalase_1_CS"/>
</dbReference>
<evidence type="ECO:0000256" key="8">
    <source>
        <dbReference type="PIRSR" id="PIRSR604361-3"/>
    </source>
</evidence>
<name>W7T6X8_9STRA</name>
<evidence type="ECO:0000256" key="3">
    <source>
        <dbReference type="ARBA" id="ARBA00012081"/>
    </source>
</evidence>
<dbReference type="PANTHER" id="PTHR10374:SF30">
    <property type="entry name" value="LACTOYLGLUTATHIONE LYASE"/>
    <property type="match status" value="1"/>
</dbReference>
<dbReference type="InterPro" id="IPR037523">
    <property type="entry name" value="VOC_core"/>
</dbReference>
<dbReference type="EMBL" id="AZIL01002240">
    <property type="protein sequence ID" value="EWM22242.1"/>
    <property type="molecule type" value="Genomic_DNA"/>
</dbReference>
<comment type="catalytic activity">
    <reaction evidence="9">
        <text>(R)-S-lactoylglutathione = methylglyoxal + glutathione</text>
        <dbReference type="Rhea" id="RHEA:19069"/>
        <dbReference type="ChEBI" id="CHEBI:17158"/>
        <dbReference type="ChEBI" id="CHEBI:57474"/>
        <dbReference type="ChEBI" id="CHEBI:57925"/>
        <dbReference type="EC" id="4.4.1.5"/>
    </reaction>
</comment>
<dbReference type="GO" id="GO:0046872">
    <property type="term" value="F:metal ion binding"/>
    <property type="evidence" value="ECO:0007669"/>
    <property type="project" value="UniProtKB-UniRule"/>
</dbReference>
<dbReference type="Pfam" id="PF00903">
    <property type="entry name" value="Glyoxalase"/>
    <property type="match status" value="2"/>
</dbReference>
<feature type="binding site" description="in other chain" evidence="8">
    <location>
        <position position="127"/>
    </location>
    <ligand>
        <name>Zn(2+)</name>
        <dbReference type="ChEBI" id="CHEBI:29105"/>
        <note>ligand shared between dimeric partners</note>
    </ligand>
</feature>
<comment type="similarity">
    <text evidence="2 9">Belongs to the glyoxalase I family.</text>
</comment>
<dbReference type="InterPro" id="IPR029068">
    <property type="entry name" value="Glyas_Bleomycin-R_OHBP_Dase"/>
</dbReference>
<evidence type="ECO:0000256" key="9">
    <source>
        <dbReference type="RuleBase" id="RU361179"/>
    </source>
</evidence>
<feature type="binding site" evidence="8">
    <location>
        <position position="223"/>
    </location>
    <ligand>
        <name>Zn(2+)</name>
        <dbReference type="ChEBI" id="CHEBI:29105"/>
        <note>ligand shared between dimeric partners</note>
    </ligand>
</feature>
<keyword evidence="12" id="KW-1185">Reference proteome</keyword>
<keyword evidence="4 8" id="KW-0479">Metal-binding</keyword>
<dbReference type="Proteomes" id="UP000019335">
    <property type="component" value="Unassembled WGS sequence"/>
</dbReference>
<feature type="binding site" evidence="8">
    <location>
        <position position="196"/>
    </location>
    <ligand>
        <name>Zn(2+)</name>
        <dbReference type="ChEBI" id="CHEBI:29105"/>
        <note>ligand shared between dimeric partners</note>
    </ligand>
</feature>
<comment type="function">
    <text evidence="9">Catalyzes the conversion of hemimercaptal, formed from methylglyoxal and glutathione, to S-lactoylglutathione.</text>
</comment>
<evidence type="ECO:0000256" key="6">
    <source>
        <dbReference type="ARBA" id="ARBA00023239"/>
    </source>
</evidence>
<evidence type="ECO:0000256" key="1">
    <source>
        <dbReference type="ARBA" id="ARBA00005008"/>
    </source>
</evidence>
<dbReference type="UniPathway" id="UPA00619">
    <property type="reaction ID" value="UER00675"/>
</dbReference>
<dbReference type="PANTHER" id="PTHR10374">
    <property type="entry name" value="LACTOYLGLUTATHIONE LYASE GLYOXALASE I"/>
    <property type="match status" value="1"/>
</dbReference>
<dbReference type="OrthoDB" id="16820at2759"/>
<feature type="binding site" evidence="8">
    <location>
        <position position="269"/>
    </location>
    <ligand>
        <name>Zn(2+)</name>
        <dbReference type="ChEBI" id="CHEBI:29105"/>
        <note>ligand shared between dimeric partners</note>
    </ligand>
</feature>
<sequence length="448" mass="50178">MTTLATSKHIHATLCNWMQKHYHTRECGNHMTLRTCHRRAECYYMPQGSRIAASAATTLAILYSFLLLGSIRQTLTAAFFIRSERALVLNVRPTFRRLSCSPCAMTTTSAEAAEGNKGNPFNFSWQQTMLRIKDPAKSLPFYEQVLGFHRLHEYKFDSFSLFFLYMPSPEEKPGLPPSGSKESEKVLWSMKGTVLELTWNHGTESQPDLKYHHGNEEPRGFGHIALACDDVYAACEELERRGVAFQKKPDEGRMKGLAFAKDPDGYWIEIVSRDASAAAFRDPETPRFSLAQTMLRVKDPRQSLRFYRDLLGMRLLAIKHFSDFSLYFLAQPASLPSSLLASLPASVDPSDESGWAVMKQLPGPVLELTHNHGTENEEGFSYHNGNTDPRGFGHVGFLCDDLEGACAMLEGEGVAFQKKPSEGSMRGLAFAKDPDGYWVELVGRGLAI</sequence>
<accession>W7T6X8</accession>
<proteinExistence type="inferred from homology"/>
<dbReference type="NCBIfam" id="TIGR00068">
    <property type="entry name" value="glyox_I"/>
    <property type="match status" value="2"/>
</dbReference>
<comment type="pathway">
    <text evidence="1 9">Secondary metabolite metabolism; methylglyoxal degradation; (R)-lactate from methylglyoxal: step 1/2.</text>
</comment>